<dbReference type="InterPro" id="IPR001509">
    <property type="entry name" value="Epimerase_deHydtase"/>
</dbReference>
<gene>
    <name evidence="2" type="ORF">FF011L_15820</name>
</gene>
<protein>
    <submittedName>
        <fullName evidence="2">3 beta-hydroxysteroid dehydrogenase/Delta 5--&gt;4-isomerase</fullName>
    </submittedName>
</protein>
<dbReference type="KEGG" id="rml:FF011L_15820"/>
<evidence type="ECO:0000313" key="3">
    <source>
        <dbReference type="Proteomes" id="UP000320672"/>
    </source>
</evidence>
<dbReference type="InterPro" id="IPR050177">
    <property type="entry name" value="Lipid_A_modif_metabolic_enz"/>
</dbReference>
<evidence type="ECO:0000313" key="2">
    <source>
        <dbReference type="EMBL" id="QDS92833.1"/>
    </source>
</evidence>
<accession>A0A517MD66</accession>
<proteinExistence type="predicted"/>
<dbReference type="EMBL" id="CP036262">
    <property type="protein sequence ID" value="QDS92833.1"/>
    <property type="molecule type" value="Genomic_DNA"/>
</dbReference>
<organism evidence="2 3">
    <name type="scientific">Roseimaritima multifibrata</name>
    <dbReference type="NCBI Taxonomy" id="1930274"/>
    <lineage>
        <taxon>Bacteria</taxon>
        <taxon>Pseudomonadati</taxon>
        <taxon>Planctomycetota</taxon>
        <taxon>Planctomycetia</taxon>
        <taxon>Pirellulales</taxon>
        <taxon>Pirellulaceae</taxon>
        <taxon>Roseimaritima</taxon>
    </lineage>
</organism>
<reference evidence="2 3" key="1">
    <citation type="submission" date="2019-02" db="EMBL/GenBank/DDBJ databases">
        <title>Deep-cultivation of Planctomycetes and their phenomic and genomic characterization uncovers novel biology.</title>
        <authorList>
            <person name="Wiegand S."/>
            <person name="Jogler M."/>
            <person name="Boedeker C."/>
            <person name="Pinto D."/>
            <person name="Vollmers J."/>
            <person name="Rivas-Marin E."/>
            <person name="Kohn T."/>
            <person name="Peeters S.H."/>
            <person name="Heuer A."/>
            <person name="Rast P."/>
            <person name="Oberbeckmann S."/>
            <person name="Bunk B."/>
            <person name="Jeske O."/>
            <person name="Meyerdierks A."/>
            <person name="Storesund J.E."/>
            <person name="Kallscheuer N."/>
            <person name="Luecker S."/>
            <person name="Lage O.M."/>
            <person name="Pohl T."/>
            <person name="Merkel B.J."/>
            <person name="Hornburger P."/>
            <person name="Mueller R.-W."/>
            <person name="Bruemmer F."/>
            <person name="Labrenz M."/>
            <person name="Spormann A.M."/>
            <person name="Op den Camp H."/>
            <person name="Overmann J."/>
            <person name="Amann R."/>
            <person name="Jetten M.S.M."/>
            <person name="Mascher T."/>
            <person name="Medema M.H."/>
            <person name="Devos D.P."/>
            <person name="Kaster A.-K."/>
            <person name="Ovreas L."/>
            <person name="Rohde M."/>
            <person name="Galperin M.Y."/>
            <person name="Jogler C."/>
        </authorList>
    </citation>
    <scope>NUCLEOTIDE SEQUENCE [LARGE SCALE GENOMIC DNA]</scope>
    <source>
        <strain evidence="2 3">FF011L</strain>
    </source>
</reference>
<dbReference type="OrthoDB" id="9814124at2"/>
<name>A0A517MD66_9BACT</name>
<dbReference type="Gene3D" id="3.40.50.720">
    <property type="entry name" value="NAD(P)-binding Rossmann-like Domain"/>
    <property type="match status" value="1"/>
</dbReference>
<dbReference type="GO" id="GO:0016853">
    <property type="term" value="F:isomerase activity"/>
    <property type="evidence" value="ECO:0007669"/>
    <property type="project" value="UniProtKB-KW"/>
</dbReference>
<feature type="domain" description="NAD-dependent epimerase/dehydratase" evidence="1">
    <location>
        <begin position="8"/>
        <end position="245"/>
    </location>
</feature>
<evidence type="ECO:0000259" key="1">
    <source>
        <dbReference type="Pfam" id="PF01370"/>
    </source>
</evidence>
<dbReference type="AlphaFoldDB" id="A0A517MD66"/>
<dbReference type="Pfam" id="PF01370">
    <property type="entry name" value="Epimerase"/>
    <property type="match status" value="1"/>
</dbReference>
<dbReference type="Proteomes" id="UP000320672">
    <property type="component" value="Chromosome"/>
</dbReference>
<dbReference type="SUPFAM" id="SSF51735">
    <property type="entry name" value="NAD(P)-binding Rossmann-fold domains"/>
    <property type="match status" value="1"/>
</dbReference>
<keyword evidence="2" id="KW-0413">Isomerase</keyword>
<dbReference type="RefSeq" id="WP_145351023.1">
    <property type="nucleotide sequence ID" value="NZ_CP036262.1"/>
</dbReference>
<sequence>MSETRPAVIVTGSSGLLGRPVCTRLTELGYRVFGFDRVGWPEPPKAQEHVRDIECDVTNSVSVRAAMEKVRRLTGGKLASVVHMAAYYDFSGEDSDLYEKVTINGTDRLLNELEDFEFDQFVFTSTMLVHAPCAIGDHIREDDPQEAKWPYPQSKIETERLIRDGHPNVRSVFLRIAGIYTDFGCQPTLVQQVKRIYENDFQGHFFPGNTDAGQSVVHLDDVVDAIGRTVERRDAIAPKTAILIGEAEPIAYQTLQNLIGKQLHAHEWTTLHVPKPVAKAGAAVTDTLSGGEAFIKPFMVDMADDHYALNISRAKELLGWEPKHALATTLPKITESLMDAPDHWYQMNGLEK</sequence>
<dbReference type="PANTHER" id="PTHR43245">
    <property type="entry name" value="BIFUNCTIONAL POLYMYXIN RESISTANCE PROTEIN ARNA"/>
    <property type="match status" value="1"/>
</dbReference>
<keyword evidence="3" id="KW-1185">Reference proteome</keyword>
<dbReference type="InterPro" id="IPR036291">
    <property type="entry name" value="NAD(P)-bd_dom_sf"/>
</dbReference>